<keyword evidence="3" id="KW-0460">Magnesium</keyword>
<dbReference type="GO" id="GO:0006107">
    <property type="term" value="P:oxaloacetate metabolic process"/>
    <property type="evidence" value="ECO:0007669"/>
    <property type="project" value="TreeGrafter"/>
</dbReference>
<organism evidence="5">
    <name type="scientific">marine metagenome</name>
    <dbReference type="NCBI Taxonomy" id="408172"/>
    <lineage>
        <taxon>unclassified sequences</taxon>
        <taxon>metagenomes</taxon>
        <taxon>ecological metagenomes</taxon>
    </lineage>
</organism>
<dbReference type="SUPFAM" id="SSF51621">
    <property type="entry name" value="Phosphoenolpyruvate/pyruvate domain"/>
    <property type="match status" value="1"/>
</dbReference>
<evidence type="ECO:0000256" key="2">
    <source>
        <dbReference type="ARBA" id="ARBA00022723"/>
    </source>
</evidence>
<evidence type="ECO:0000256" key="1">
    <source>
        <dbReference type="ARBA" id="ARBA00001946"/>
    </source>
</evidence>
<sequence>MDLEFLRSLLFVPGNQPGMLKKASQTLPDAFIPDLEDSVAFDDKDEARQVVSDHIDILIATGKKIIPRVNSMDTGIFEKDIEAVIKPGLFGISVGKISNTSDIGDIALAISRCENRANIPTGTTKIIPWIETASAVINCYQILTSSSRIYAAAFGAEDFTNDMGIERRKDDREIAYARSVVTVAAKAANVLALDTPFFAFRDSEALKLSSEDSRSLGFNG</sequence>
<gene>
    <name evidence="5" type="ORF">METZ01_LOCUS398194</name>
</gene>
<feature type="non-terminal residue" evidence="5">
    <location>
        <position position="220"/>
    </location>
</feature>
<dbReference type="AlphaFoldDB" id="A0A382VG24"/>
<evidence type="ECO:0000259" key="4">
    <source>
        <dbReference type="Pfam" id="PF03328"/>
    </source>
</evidence>
<dbReference type="InterPro" id="IPR015813">
    <property type="entry name" value="Pyrv/PenolPyrv_kinase-like_dom"/>
</dbReference>
<evidence type="ECO:0000313" key="5">
    <source>
        <dbReference type="EMBL" id="SVD45340.1"/>
    </source>
</evidence>
<dbReference type="InterPro" id="IPR040442">
    <property type="entry name" value="Pyrv_kinase-like_dom_sf"/>
</dbReference>
<evidence type="ECO:0000256" key="3">
    <source>
        <dbReference type="ARBA" id="ARBA00022842"/>
    </source>
</evidence>
<feature type="domain" description="HpcH/HpaI aldolase/citrate lyase" evidence="4">
    <location>
        <begin position="7"/>
        <end position="220"/>
    </location>
</feature>
<accession>A0A382VG24</accession>
<comment type="cofactor">
    <cofactor evidence="1">
        <name>Mg(2+)</name>
        <dbReference type="ChEBI" id="CHEBI:18420"/>
    </cofactor>
</comment>
<dbReference type="PANTHER" id="PTHR32308:SF0">
    <property type="entry name" value="HPCH_HPAI ALDOLASE_CITRATE LYASE DOMAIN-CONTAINING PROTEIN"/>
    <property type="match status" value="1"/>
</dbReference>
<dbReference type="Pfam" id="PF03328">
    <property type="entry name" value="HpcH_HpaI"/>
    <property type="match status" value="1"/>
</dbReference>
<dbReference type="InterPro" id="IPR011206">
    <property type="entry name" value="Citrate_lyase_beta/mcl1/mcl2"/>
</dbReference>
<name>A0A382VG24_9ZZZZ</name>
<dbReference type="InterPro" id="IPR005000">
    <property type="entry name" value="Aldolase/citrate-lyase_domain"/>
</dbReference>
<protein>
    <recommendedName>
        <fullName evidence="4">HpcH/HpaI aldolase/citrate lyase domain-containing protein</fullName>
    </recommendedName>
</protein>
<dbReference type="EMBL" id="UINC01151623">
    <property type="protein sequence ID" value="SVD45340.1"/>
    <property type="molecule type" value="Genomic_DNA"/>
</dbReference>
<dbReference type="PIRSF" id="PIRSF015582">
    <property type="entry name" value="Cit_lyase_B"/>
    <property type="match status" value="1"/>
</dbReference>
<proteinExistence type="predicted"/>
<keyword evidence="2" id="KW-0479">Metal-binding</keyword>
<reference evidence="5" key="1">
    <citation type="submission" date="2018-05" db="EMBL/GenBank/DDBJ databases">
        <authorList>
            <person name="Lanie J.A."/>
            <person name="Ng W.-L."/>
            <person name="Kazmierczak K.M."/>
            <person name="Andrzejewski T.M."/>
            <person name="Davidsen T.M."/>
            <person name="Wayne K.J."/>
            <person name="Tettelin H."/>
            <person name="Glass J.I."/>
            <person name="Rusch D."/>
            <person name="Podicherti R."/>
            <person name="Tsui H.-C.T."/>
            <person name="Winkler M.E."/>
        </authorList>
    </citation>
    <scope>NUCLEOTIDE SEQUENCE</scope>
</reference>
<dbReference type="GO" id="GO:0000287">
    <property type="term" value="F:magnesium ion binding"/>
    <property type="evidence" value="ECO:0007669"/>
    <property type="project" value="TreeGrafter"/>
</dbReference>
<dbReference type="PANTHER" id="PTHR32308">
    <property type="entry name" value="LYASE BETA SUBUNIT, PUTATIVE (AFU_ORTHOLOGUE AFUA_4G13030)-RELATED"/>
    <property type="match status" value="1"/>
</dbReference>
<dbReference type="Gene3D" id="3.20.20.60">
    <property type="entry name" value="Phosphoenolpyruvate-binding domains"/>
    <property type="match status" value="1"/>
</dbReference>
<dbReference type="GO" id="GO:0003824">
    <property type="term" value="F:catalytic activity"/>
    <property type="evidence" value="ECO:0007669"/>
    <property type="project" value="InterPro"/>
</dbReference>